<proteinExistence type="predicted"/>
<dbReference type="InterPro" id="IPR037472">
    <property type="entry name" value="MBD8"/>
</dbReference>
<evidence type="ECO:0008006" key="3">
    <source>
        <dbReference type="Google" id="ProtNLM"/>
    </source>
</evidence>
<dbReference type="PANTHER" id="PTHR37701">
    <property type="entry name" value="METHYL-CPG-BINDING DOMAIN-CONTAINING PROTEIN 8"/>
    <property type="match status" value="1"/>
</dbReference>
<sequence length="371" mass="41810">MVIPTTTNNPPSFSGAGDGGKDFNSFVRLDMKTLSQSDLFSLSRSSSYAFDPKFDVTPNIDSRHRSTTTTTTAAATHRRIFAFSHRRGPRRRTSGSDGDAQVTENMLILNSLDRLIDMDDTNPREARKRKRKRKSKNENDEFECLGVIEVNEEVIDLRFLARDADGAFESELNRMTEGMEREDEFLGFLNGLEGRWGSSRKRRKYVDAAVFVKALPVNWKILLSLRPRVRRPSLYCRRFVSPSDVHFNSCKEVAFYLKSQFVTNTANPPEESAMMRTVSDCQMDLETGATIPTSSHTDLQTEVLGTCKDPFTSTVGLESHLQKYHGNDTRLDMDALTTKRSGPRGLLLVREPKYQPPIIQNSADAGNSSCK</sequence>
<name>A0AAP0CTH2_9ASTR</name>
<accession>A0AAP0CTH2</accession>
<evidence type="ECO:0000313" key="2">
    <source>
        <dbReference type="Proteomes" id="UP001408789"/>
    </source>
</evidence>
<reference evidence="1 2" key="1">
    <citation type="submission" date="2024-04" db="EMBL/GenBank/DDBJ databases">
        <title>The reference genome of an endangered Asteraceae, Deinandra increscens subsp. villosa, native to the Central Coast of California.</title>
        <authorList>
            <person name="Guilliams M."/>
            <person name="Hasenstab-Lehman K."/>
            <person name="Meyer R."/>
            <person name="Mcevoy S."/>
        </authorList>
    </citation>
    <scope>NUCLEOTIDE SEQUENCE [LARGE SCALE GENOMIC DNA]</scope>
    <source>
        <tissue evidence="1">Leaf</tissue>
    </source>
</reference>
<dbReference type="PANTHER" id="PTHR37701:SF10">
    <property type="entry name" value="ZINC FINGER, C2H2-LIKE, DNA-BINDING DOMAIN PROTEIN-RELATED"/>
    <property type="match status" value="1"/>
</dbReference>
<keyword evidence="2" id="KW-1185">Reference proteome</keyword>
<dbReference type="AlphaFoldDB" id="A0AAP0CTH2"/>
<gene>
    <name evidence="1" type="ORF">SSX86_021007</name>
</gene>
<dbReference type="Proteomes" id="UP001408789">
    <property type="component" value="Unassembled WGS sequence"/>
</dbReference>
<protein>
    <recommendedName>
        <fullName evidence="3">MBD domain-containing protein</fullName>
    </recommendedName>
</protein>
<organism evidence="1 2">
    <name type="scientific">Deinandra increscens subsp. villosa</name>
    <dbReference type="NCBI Taxonomy" id="3103831"/>
    <lineage>
        <taxon>Eukaryota</taxon>
        <taxon>Viridiplantae</taxon>
        <taxon>Streptophyta</taxon>
        <taxon>Embryophyta</taxon>
        <taxon>Tracheophyta</taxon>
        <taxon>Spermatophyta</taxon>
        <taxon>Magnoliopsida</taxon>
        <taxon>eudicotyledons</taxon>
        <taxon>Gunneridae</taxon>
        <taxon>Pentapetalae</taxon>
        <taxon>asterids</taxon>
        <taxon>campanulids</taxon>
        <taxon>Asterales</taxon>
        <taxon>Asteraceae</taxon>
        <taxon>Asteroideae</taxon>
        <taxon>Heliantheae alliance</taxon>
        <taxon>Madieae</taxon>
        <taxon>Madiinae</taxon>
        <taxon>Deinandra</taxon>
    </lineage>
</organism>
<evidence type="ECO:0000313" key="1">
    <source>
        <dbReference type="EMBL" id="KAK9060303.1"/>
    </source>
</evidence>
<comment type="caution">
    <text evidence="1">The sequence shown here is derived from an EMBL/GenBank/DDBJ whole genome shotgun (WGS) entry which is preliminary data.</text>
</comment>
<dbReference type="EMBL" id="JBCNJP010000020">
    <property type="protein sequence ID" value="KAK9060303.1"/>
    <property type="molecule type" value="Genomic_DNA"/>
</dbReference>